<proteinExistence type="predicted"/>
<dbReference type="Pfam" id="PF01757">
    <property type="entry name" value="Acyl_transf_3"/>
    <property type="match status" value="1"/>
</dbReference>
<dbReference type="InterPro" id="IPR050879">
    <property type="entry name" value="Acyltransferase_3"/>
</dbReference>
<evidence type="ECO:0000313" key="4">
    <source>
        <dbReference type="Proteomes" id="UP000619295"/>
    </source>
</evidence>
<feature type="transmembrane region" description="Helical" evidence="1">
    <location>
        <begin position="232"/>
        <end position="249"/>
    </location>
</feature>
<feature type="transmembrane region" description="Helical" evidence="1">
    <location>
        <begin position="282"/>
        <end position="301"/>
    </location>
</feature>
<evidence type="ECO:0000313" key="3">
    <source>
        <dbReference type="EMBL" id="MBD3844274.1"/>
    </source>
</evidence>
<feature type="transmembrane region" description="Helical" evidence="1">
    <location>
        <begin position="21"/>
        <end position="47"/>
    </location>
</feature>
<dbReference type="AlphaFoldDB" id="A0A927HXJ6"/>
<gene>
    <name evidence="3" type="ORF">IED13_01090</name>
</gene>
<keyword evidence="4" id="KW-1185">Reference proteome</keyword>
<keyword evidence="3" id="KW-0808">Transferase</keyword>
<feature type="domain" description="Acyltransferase 3" evidence="2">
    <location>
        <begin position="3"/>
        <end position="276"/>
    </location>
</feature>
<dbReference type="RefSeq" id="WP_191123091.1">
    <property type="nucleotide sequence ID" value="NZ_JACXWY010000001.1"/>
</dbReference>
<feature type="transmembrane region" description="Helical" evidence="1">
    <location>
        <begin position="150"/>
        <end position="168"/>
    </location>
</feature>
<dbReference type="Proteomes" id="UP000619295">
    <property type="component" value="Unassembled WGS sequence"/>
</dbReference>
<keyword evidence="1" id="KW-0812">Transmembrane</keyword>
<reference evidence="3" key="1">
    <citation type="submission" date="2020-09" db="EMBL/GenBank/DDBJ databases">
        <title>Bosea spartocytisi sp. nov. a root nodule endophyte of Spartocytisus supranubius in the high mountain ecosystem fo the Teide National Park (Canary Islands, Spain).</title>
        <authorList>
            <person name="Pulido-Suarez L."/>
            <person name="Peix A."/>
            <person name="Igual J.M."/>
            <person name="Socas-Perez N."/>
            <person name="Velazquez E."/>
            <person name="Flores-Felix J.D."/>
            <person name="Leon-Barrios M."/>
        </authorList>
    </citation>
    <scope>NUCLEOTIDE SEQUENCE</scope>
    <source>
        <strain evidence="3">SSUT16</strain>
    </source>
</reference>
<feature type="transmembrane region" description="Helical" evidence="1">
    <location>
        <begin position="174"/>
        <end position="192"/>
    </location>
</feature>
<sequence>MGLFRLLLAFCVLYSHVFGPVAGWNIGVVAVISFFVMSGYVMTLLIAKHYQGIEAIPSFYLDRTARLFPQYLLYLAITLVAVGLLPITDNFVQDRSPSAVLLNALMLPAGFYMFFLERALYIPPAWSLGLELSFYLVFPFYLLGNLKARTVAVLGSVAVFALAVSGYINSDWFGYRLLPGTFFVFIAGACLARPSILSGRYPVAVVLGSLFVFCALAAFRADWFALPYNKEVLFGTMIGVSAVAALRNTKFSATDELFGSLSYGVFLNHFVIMWVLDVAHVSRLAVPAVSVAVAFASYKFVEEPALKLRQRLRASRLSARTA</sequence>
<keyword evidence="1" id="KW-0472">Membrane</keyword>
<protein>
    <submittedName>
        <fullName evidence="3">Acyltransferase</fullName>
    </submittedName>
</protein>
<feature type="transmembrane region" description="Helical" evidence="1">
    <location>
        <begin position="256"/>
        <end position="276"/>
    </location>
</feature>
<evidence type="ECO:0000256" key="1">
    <source>
        <dbReference type="SAM" id="Phobius"/>
    </source>
</evidence>
<feature type="transmembrane region" description="Helical" evidence="1">
    <location>
        <begin position="121"/>
        <end position="143"/>
    </location>
</feature>
<evidence type="ECO:0000259" key="2">
    <source>
        <dbReference type="Pfam" id="PF01757"/>
    </source>
</evidence>
<feature type="transmembrane region" description="Helical" evidence="1">
    <location>
        <begin position="204"/>
        <end position="226"/>
    </location>
</feature>
<keyword evidence="3" id="KW-0012">Acyltransferase</keyword>
<dbReference type="EMBL" id="JACXWY010000001">
    <property type="protein sequence ID" value="MBD3844274.1"/>
    <property type="molecule type" value="Genomic_DNA"/>
</dbReference>
<dbReference type="PANTHER" id="PTHR23028">
    <property type="entry name" value="ACETYLTRANSFERASE"/>
    <property type="match status" value="1"/>
</dbReference>
<comment type="caution">
    <text evidence="3">The sequence shown here is derived from an EMBL/GenBank/DDBJ whole genome shotgun (WGS) entry which is preliminary data.</text>
</comment>
<organism evidence="3 4">
    <name type="scientific">Bosea spartocytisi</name>
    <dbReference type="NCBI Taxonomy" id="2773451"/>
    <lineage>
        <taxon>Bacteria</taxon>
        <taxon>Pseudomonadati</taxon>
        <taxon>Pseudomonadota</taxon>
        <taxon>Alphaproteobacteria</taxon>
        <taxon>Hyphomicrobiales</taxon>
        <taxon>Boseaceae</taxon>
        <taxon>Bosea</taxon>
    </lineage>
</organism>
<dbReference type="GO" id="GO:0016747">
    <property type="term" value="F:acyltransferase activity, transferring groups other than amino-acyl groups"/>
    <property type="evidence" value="ECO:0007669"/>
    <property type="project" value="InterPro"/>
</dbReference>
<dbReference type="InterPro" id="IPR002656">
    <property type="entry name" value="Acyl_transf_3_dom"/>
</dbReference>
<keyword evidence="1" id="KW-1133">Transmembrane helix</keyword>
<feature type="transmembrane region" description="Helical" evidence="1">
    <location>
        <begin position="67"/>
        <end position="87"/>
    </location>
</feature>
<name>A0A927HXJ6_9HYPH</name>
<accession>A0A927HXJ6</accession>